<dbReference type="PANTHER" id="PTHR39210">
    <property type="entry name" value="HEPARIN-SULFATE LYASE"/>
    <property type="match status" value="1"/>
</dbReference>
<dbReference type="Gene3D" id="1.50.10.100">
    <property type="entry name" value="Chondroitin AC/alginate lyase"/>
    <property type="match status" value="1"/>
</dbReference>
<dbReference type="GO" id="GO:0016829">
    <property type="term" value="F:lyase activity"/>
    <property type="evidence" value="ECO:0007669"/>
    <property type="project" value="UniProtKB-KW"/>
</dbReference>
<evidence type="ECO:0000313" key="8">
    <source>
        <dbReference type="EMBL" id="MBB6422675.1"/>
    </source>
</evidence>
<dbReference type="GO" id="GO:0042597">
    <property type="term" value="C:periplasmic space"/>
    <property type="evidence" value="ECO:0007669"/>
    <property type="project" value="UniProtKB-SubCell"/>
</dbReference>
<reference evidence="8 10" key="2">
    <citation type="submission" date="2020-08" db="EMBL/GenBank/DDBJ databases">
        <title>Genomic Encyclopedia of Type Strains, Phase IV (KMG-IV): sequencing the most valuable type-strain genomes for metagenomic binning, comparative biology and taxonomic classification.</title>
        <authorList>
            <person name="Goeker M."/>
        </authorList>
    </citation>
    <scope>NUCLEOTIDE SEQUENCE [LARGE SCALE GENOMIC DNA]</scope>
    <source>
        <strain evidence="8 10">DSM 22419</strain>
    </source>
</reference>
<evidence type="ECO:0000256" key="4">
    <source>
        <dbReference type="ARBA" id="ARBA00023239"/>
    </source>
</evidence>
<dbReference type="AlphaFoldDB" id="A0A6V7RSZ8"/>
<evidence type="ECO:0000256" key="3">
    <source>
        <dbReference type="ARBA" id="ARBA00022764"/>
    </source>
</evidence>
<name>A0A6V7RSZ8_9STAP</name>
<dbReference type="InterPro" id="IPR008929">
    <property type="entry name" value="Chondroitin_lyas"/>
</dbReference>
<dbReference type="Pfam" id="PF16889">
    <property type="entry name" value="Hepar_II_III_N"/>
    <property type="match status" value="1"/>
</dbReference>
<dbReference type="InterPro" id="IPR031680">
    <property type="entry name" value="Hepar_II_III_N"/>
</dbReference>
<organism evidence="7 9">
    <name type="scientific">Jeotgalicoccus coquinae</name>
    <dbReference type="NCBI Taxonomy" id="709509"/>
    <lineage>
        <taxon>Bacteria</taxon>
        <taxon>Bacillati</taxon>
        <taxon>Bacillota</taxon>
        <taxon>Bacilli</taxon>
        <taxon>Bacillales</taxon>
        <taxon>Staphylococcaceae</taxon>
        <taxon>Jeotgalicoccus</taxon>
    </lineage>
</organism>
<sequence>MKNSNERKRVELFLNDEWLVRKGFTPLDISKGINWNYQHSNNAATYQTYIHSLGILNDLLKISKADNNLKLEKKAKDLILDWNSTDHKKGKNYAWKEHPVSSRINNIIAFQSNAAKHKLSQKVFDKLVIDHCFYLSNERNYKFNNHGLMMDNALINAASHLADPEKKKLYIEKALYRIRYAIQRDFSRNGVHLENSPEYHRMILMIYRSIEKKLKELRIPLGKQEIEILKLAHNFRGYIIQPNNVYPMIGDTGNIPDSRIKKIFRDFHDSEAGITIFNNLNEEEPENSSMMIFKSGYFNKTHKHYDDLSTYLYLEGEELLIDSGKYSYVISDPVRQHVVSPKGHNVINLPGQDYKLVNPFQEQFNLKITKRVSKTNYKLVTGINKLYKGTTLTRYNILTKENVCIILDRVVSRDSKEAYQNFNINENAEIKKITDLEYEITLNDKLYNIQTYNRAGSNIKSEIENGYISRKFGDYQENERILFKQEGKNLTYITVIHNVKDDIEVDYVNLKLSKLTYSINGKEVSIDL</sequence>
<evidence type="ECO:0000313" key="10">
    <source>
        <dbReference type="Proteomes" id="UP000545588"/>
    </source>
</evidence>
<accession>A0A6V7RSZ8</accession>
<comment type="caution">
    <text evidence="7">The sequence shown here is derived from an EMBL/GenBank/DDBJ whole genome shotgun (WGS) entry which is preliminary data.</text>
</comment>
<keyword evidence="4 7" id="KW-0456">Lyase</keyword>
<dbReference type="InterPro" id="IPR012480">
    <property type="entry name" value="Hepar_II_III_C"/>
</dbReference>
<proteinExistence type="predicted"/>
<keyword evidence="2" id="KW-0732">Signal</keyword>
<keyword evidence="3" id="KW-0574">Periplasm</keyword>
<evidence type="ECO:0000313" key="7">
    <source>
        <dbReference type="EMBL" id="CAD2081945.1"/>
    </source>
</evidence>
<feature type="domain" description="Heparin-sulfate lyase N-terminal" evidence="6">
    <location>
        <begin position="6"/>
        <end position="267"/>
    </location>
</feature>
<dbReference type="PANTHER" id="PTHR39210:SF1">
    <property type="entry name" value="HEPARIN-SULFATE LYASE"/>
    <property type="match status" value="1"/>
</dbReference>
<dbReference type="Gene3D" id="2.70.98.70">
    <property type="match status" value="1"/>
</dbReference>
<reference evidence="7 9" key="1">
    <citation type="submission" date="2020-07" db="EMBL/GenBank/DDBJ databases">
        <authorList>
            <person name="Criscuolo A."/>
        </authorList>
    </citation>
    <scope>NUCLEOTIDE SEQUENCE [LARGE SCALE GENOMIC DNA]</scope>
    <source>
        <strain evidence="7">CIP111751</strain>
    </source>
</reference>
<keyword evidence="10" id="KW-1185">Reference proteome</keyword>
<evidence type="ECO:0000259" key="5">
    <source>
        <dbReference type="Pfam" id="PF07940"/>
    </source>
</evidence>
<dbReference type="EMBL" id="JACHFF010000001">
    <property type="protein sequence ID" value="MBB6422675.1"/>
    <property type="molecule type" value="Genomic_DNA"/>
</dbReference>
<evidence type="ECO:0000256" key="1">
    <source>
        <dbReference type="ARBA" id="ARBA00004418"/>
    </source>
</evidence>
<evidence type="ECO:0000313" key="9">
    <source>
        <dbReference type="Proteomes" id="UP000534001"/>
    </source>
</evidence>
<comment type="subcellular location">
    <subcellularLocation>
        <location evidence="1">Periplasm</location>
    </subcellularLocation>
</comment>
<dbReference type="Proteomes" id="UP000534001">
    <property type="component" value="Unassembled WGS sequence"/>
</dbReference>
<protein>
    <submittedName>
        <fullName evidence="7">Heparin-sulfate lyase</fullName>
    </submittedName>
</protein>
<dbReference type="SUPFAM" id="SSF48230">
    <property type="entry name" value="Chondroitin AC/alginate lyase"/>
    <property type="match status" value="1"/>
</dbReference>
<dbReference type="EMBL" id="CAJEWA010000009">
    <property type="protein sequence ID" value="CAD2081945.1"/>
    <property type="molecule type" value="Genomic_DNA"/>
</dbReference>
<evidence type="ECO:0000256" key="2">
    <source>
        <dbReference type="ARBA" id="ARBA00022729"/>
    </source>
</evidence>
<dbReference type="Pfam" id="PF07940">
    <property type="entry name" value="Hepar_II_III_C"/>
    <property type="match status" value="1"/>
</dbReference>
<feature type="domain" description="Heparinase II/III-like C-terminal" evidence="5">
    <location>
        <begin position="271"/>
        <end position="487"/>
    </location>
</feature>
<gene>
    <name evidence="7" type="primary">hepC_2</name>
    <name evidence="8" type="ORF">HNR41_000601</name>
    <name evidence="7" type="ORF">JEOCOQ751_02252</name>
</gene>
<evidence type="ECO:0000259" key="6">
    <source>
        <dbReference type="Pfam" id="PF16889"/>
    </source>
</evidence>
<dbReference type="Proteomes" id="UP000545588">
    <property type="component" value="Unassembled WGS sequence"/>
</dbReference>
<dbReference type="RefSeq" id="WP_184281613.1">
    <property type="nucleotide sequence ID" value="NZ_BMCO01000001.1"/>
</dbReference>